<dbReference type="InterPro" id="IPR058210">
    <property type="entry name" value="SACS/Nov_dom"/>
</dbReference>
<evidence type="ECO:0000259" key="1">
    <source>
        <dbReference type="Pfam" id="PF25794"/>
    </source>
</evidence>
<dbReference type="Proteomes" id="UP000265703">
    <property type="component" value="Unassembled WGS sequence"/>
</dbReference>
<comment type="caution">
    <text evidence="2">The sequence shown here is derived from an EMBL/GenBank/DDBJ whole genome shotgun (WGS) entry which is preliminary data.</text>
</comment>
<reference evidence="2 3" key="1">
    <citation type="submission" date="2018-06" db="EMBL/GenBank/DDBJ databases">
        <title>Comparative genomics reveals the genomic features of Rhizophagus irregularis, R. cerebriforme, R. diaphanum and Gigaspora rosea, and their symbiotic lifestyle signature.</title>
        <authorList>
            <person name="Morin E."/>
            <person name="San Clemente H."/>
            <person name="Chen E.C.H."/>
            <person name="De La Providencia I."/>
            <person name="Hainaut M."/>
            <person name="Kuo A."/>
            <person name="Kohler A."/>
            <person name="Murat C."/>
            <person name="Tang N."/>
            <person name="Roy S."/>
            <person name="Loubradou J."/>
            <person name="Henrissat B."/>
            <person name="Grigoriev I.V."/>
            <person name="Corradi N."/>
            <person name="Roux C."/>
            <person name="Martin F.M."/>
        </authorList>
    </citation>
    <scope>NUCLEOTIDE SEQUENCE [LARGE SCALE GENOMIC DNA]</scope>
    <source>
        <strain evidence="2 3">DAOM 227022</strain>
    </source>
</reference>
<dbReference type="InterPro" id="IPR036890">
    <property type="entry name" value="HATPase_C_sf"/>
</dbReference>
<dbReference type="SUPFAM" id="SSF55874">
    <property type="entry name" value="ATPase domain of HSP90 chaperone/DNA topoisomerase II/histidine kinase"/>
    <property type="match status" value="1"/>
</dbReference>
<gene>
    <name evidence="2" type="ORF">C1645_836221</name>
</gene>
<name>A0A397SGI9_9GLOM</name>
<dbReference type="NCBIfam" id="NF047352">
    <property type="entry name" value="P_loop_sacsin"/>
    <property type="match status" value="1"/>
</dbReference>
<dbReference type="EMBL" id="QKYT01000730">
    <property type="protein sequence ID" value="RIA81891.1"/>
    <property type="molecule type" value="Genomic_DNA"/>
</dbReference>
<dbReference type="Pfam" id="PF25794">
    <property type="entry name" value="SACS"/>
    <property type="match status" value="1"/>
</dbReference>
<proteinExistence type="predicted"/>
<evidence type="ECO:0000313" key="3">
    <source>
        <dbReference type="Proteomes" id="UP000265703"/>
    </source>
</evidence>
<sequence>MSLDTFRSQILSNSGEGRVEVNQRDLIDKILARYSCQFVIYRELMQNSDDAESSSIKILFETKDNKIIRILFKNNGYAFRLEDWDRLVKIAEGNPDEQKIGAFGVGFYSLFSVCEEPFVSSGGQGMAFYWRGNQLFTKQGPTDDEDKGWTTFLMDTREPMELPNFEEFAQFLTNSLGFTENLQEISVYLDDISVIQLSKKVQEPKLVEITSNFDTYSPNKMFRLTSVDVKDVQLDVKRLIIPTNANAKQLYLNKYQTEEASVLFRVANGNLDVKVSNEFSAKMERITKKKPPDETSLQMIFTEFDELNSPEDYNKNLSPVFKNLLSYPEQGRIYIGFSTNQTTGCCSHLAARVIPTMERELIDFAEKTLAEYNNEMLSLAGTLSRILYEDAMNQMTQFYNDVLGADIEDNEEIKWFEKQAANNLSHKPKSFYEWFKKRVLHFMSKKRIPNLQMTDFENFPYREWLEKWAAHALAHFTYSPSTPTLQVSEIAEKQFLNCLKQDLFILSTNGVLPIADVRLPNLEMAGFIKTVPVVPKIMLEQCDKFFMKAKYSQLIKELSLQDVLCELKSRVLSEDEMVILLKWWISYKSKGNASDPQFMQHARIGESRQALNTIRFYLNPDKIPLDVDIPFEVLPYAISQYFTEQELKDQLGLFELPLAEWAKFIVNQPELEDDFKYAEKILHVLAKGLYNNTSEDDRKKIRELFIKKRCIPTEFGMKFPNESYFENIDIFPSLPTIQFQNFNSNIENLMKHLGVRKIVELEIIFEHLIRQEDCDYMQVIEYLASVSSDLKDDEKVLLQQKPIWPRENLLQTKEIQRDVISNLYIPIRLYREFGLPLIDWRGRWYSGSKEVRFLIGLGLQEYPSLDKILQLATPPTSPEIRERALKFFIDNFKNYSVQYQPTLINYEFLPCSNSNTYSTPWECYANGKCKIMDFRILREDLHSQAGKLGVFQHPNGTALLTRLIQNPPQDEDKAKKIFEYLKSQHKSFANNDWDKLANLEFIPVQKSQSNEIILTKPTSCFFKFEEKSLRNFFLCVDFGNRANKFLTKCGVKNEPSPLNFANLLVDSSQELWKLYKNDVQKYLDILKKIAKDYDKVISIHADLVGRMKDVNILIAIQMGLGGEESYYLASAKEIYINDDKMYQQIFDPLIAPKNLETFYKKLGCKSLHESVTKNVVPNGSIQKTKYSQQLQKMIRERAGLFYLHHPEAEIRNDEKWLKKLKVREIEYMETSYTLENVTKNKKNDITTNIFQESTNSWILYVTPTSNLIDISRHVVNNIYKSYNSKDISFFNMVLTAPLSSLKSMGIIEPKLPILSFIKDDKQSQNTLDNFSLQYDDVEDVDIEDFTSEEPITITSENTLNLRNFLQDDIRSRYSNSENSSSKVVNNIKIINESKFNYCDIIPGYSLQCVGTLQKIELYVPKDVDQSEILSHSRTASLCQFVNILKDLADIFEVTSKAIHVFYDKNANSIAFNRDGSLFFNFKYYLGLHEQECRTKPTTDAMTYWFMIFCHELAHNFSQLHNSGFEVILFFIICKNLHAKSLRIDEQT</sequence>
<dbReference type="Gene3D" id="3.30.565.10">
    <property type="entry name" value="Histidine kinase-like ATPase, C-terminal domain"/>
    <property type="match status" value="1"/>
</dbReference>
<dbReference type="InterPro" id="IPR022155">
    <property type="entry name" value="DUF3684"/>
</dbReference>
<dbReference type="PANTHER" id="PTHR47839:SF1">
    <property type="entry name" value="DOMAIN PROTEIN, PUTATIVE (AFU_ORTHOLOGUE AFUA_6G04830)-RELATED"/>
    <property type="match status" value="1"/>
</dbReference>
<feature type="domain" description="Sacsin/Nov" evidence="1">
    <location>
        <begin position="26"/>
        <end position="123"/>
    </location>
</feature>
<dbReference type="OrthoDB" id="1262810at2759"/>
<keyword evidence="3" id="KW-1185">Reference proteome</keyword>
<organism evidence="2 3">
    <name type="scientific">Glomus cerebriforme</name>
    <dbReference type="NCBI Taxonomy" id="658196"/>
    <lineage>
        <taxon>Eukaryota</taxon>
        <taxon>Fungi</taxon>
        <taxon>Fungi incertae sedis</taxon>
        <taxon>Mucoromycota</taxon>
        <taxon>Glomeromycotina</taxon>
        <taxon>Glomeromycetes</taxon>
        <taxon>Glomerales</taxon>
        <taxon>Glomeraceae</taxon>
        <taxon>Glomus</taxon>
    </lineage>
</organism>
<accession>A0A397SGI9</accession>
<protein>
    <recommendedName>
        <fullName evidence="1">Sacsin/Nov domain-containing protein</fullName>
    </recommendedName>
</protein>
<dbReference type="Pfam" id="PF12449">
    <property type="entry name" value="DUF3684"/>
    <property type="match status" value="3"/>
</dbReference>
<evidence type="ECO:0000313" key="2">
    <source>
        <dbReference type="EMBL" id="RIA81891.1"/>
    </source>
</evidence>
<dbReference type="PANTHER" id="PTHR47839">
    <property type="entry name" value="DOMAIN PROTEIN, PUTATIVE (AFU_ORTHOLOGUE AFUA_6G04830)-RELATED"/>
    <property type="match status" value="1"/>
</dbReference>